<reference evidence="3" key="2">
    <citation type="submission" date="2016-02" db="EMBL/GenBank/DDBJ databases">
        <title>Genome sequencing of Aspergillus luchuensis NBRC 4314.</title>
        <authorList>
            <person name="Yamada O."/>
        </authorList>
    </citation>
    <scope>NUCLEOTIDE SEQUENCE [LARGE SCALE GENOMIC DNA]</scope>
    <source>
        <strain evidence="3">RIB 2604</strain>
    </source>
</reference>
<name>A0A146F075_ASPKA</name>
<accession>A0A146F075</accession>
<evidence type="ECO:0000313" key="3">
    <source>
        <dbReference type="Proteomes" id="UP000075230"/>
    </source>
</evidence>
<protein>
    <submittedName>
        <fullName evidence="2">GTPase activating protein</fullName>
    </submittedName>
</protein>
<feature type="region of interest" description="Disordered" evidence="1">
    <location>
        <begin position="1"/>
        <end position="130"/>
    </location>
</feature>
<sequence>MEEGSKRTTARARLQALRGWESEKEKWMAWSEKKETNEPSAGGEQAFMPRLSGRRTKAVKLEQKADDGEHGRTGADPSHDEQEEDASSGTDGSHQVIWGSFGKLERNRKQRERLESLTPPLNQSFWANRK</sequence>
<comment type="caution">
    <text evidence="2">The sequence shown here is derived from an EMBL/GenBank/DDBJ whole genome shotgun (WGS) entry which is preliminary data.</text>
</comment>
<feature type="compositionally biased region" description="Basic and acidic residues" evidence="1">
    <location>
        <begin position="20"/>
        <end position="37"/>
    </location>
</feature>
<gene>
    <name evidence="2" type="ORF">RIB2604_00602170</name>
</gene>
<feature type="compositionally biased region" description="Polar residues" evidence="1">
    <location>
        <begin position="119"/>
        <end position="130"/>
    </location>
</feature>
<reference evidence="2 3" key="1">
    <citation type="journal article" date="2016" name="DNA Res.">
        <title>Genome sequence of Aspergillus luchuensis NBRC 4314.</title>
        <authorList>
            <person name="Yamada O."/>
            <person name="Machida M."/>
            <person name="Hosoyama A."/>
            <person name="Goto M."/>
            <person name="Takahashi T."/>
            <person name="Futagami T."/>
            <person name="Yamagata Y."/>
            <person name="Takeuchi M."/>
            <person name="Kobayashi T."/>
            <person name="Koike H."/>
            <person name="Abe K."/>
            <person name="Asai K."/>
            <person name="Arita M."/>
            <person name="Fujita N."/>
            <person name="Fukuda K."/>
            <person name="Higa K."/>
            <person name="Horikawa H."/>
            <person name="Ishikawa T."/>
            <person name="Jinno K."/>
            <person name="Kato Y."/>
            <person name="Kirimura K."/>
            <person name="Mizutani O."/>
            <person name="Nakasone K."/>
            <person name="Sano M."/>
            <person name="Shiraishi Y."/>
            <person name="Tsukahara M."/>
            <person name="Gomi K."/>
        </authorList>
    </citation>
    <scope>NUCLEOTIDE SEQUENCE [LARGE SCALE GENOMIC DNA]</scope>
    <source>
        <strain evidence="2 3">RIB 2604</strain>
    </source>
</reference>
<dbReference type="Proteomes" id="UP000075230">
    <property type="component" value="Unassembled WGS sequence"/>
</dbReference>
<evidence type="ECO:0000313" key="2">
    <source>
        <dbReference type="EMBL" id="GAT19637.1"/>
    </source>
</evidence>
<feature type="compositionally biased region" description="Basic and acidic residues" evidence="1">
    <location>
        <begin position="103"/>
        <end position="115"/>
    </location>
</feature>
<dbReference type="AlphaFoldDB" id="A0A146F075"/>
<organism evidence="2 3">
    <name type="scientific">Aspergillus kawachii</name>
    <name type="common">White koji mold</name>
    <name type="synonym">Aspergillus awamori var. kawachi</name>
    <dbReference type="NCBI Taxonomy" id="1069201"/>
    <lineage>
        <taxon>Eukaryota</taxon>
        <taxon>Fungi</taxon>
        <taxon>Dikarya</taxon>
        <taxon>Ascomycota</taxon>
        <taxon>Pezizomycotina</taxon>
        <taxon>Eurotiomycetes</taxon>
        <taxon>Eurotiomycetidae</taxon>
        <taxon>Eurotiales</taxon>
        <taxon>Aspergillaceae</taxon>
        <taxon>Aspergillus</taxon>
        <taxon>Aspergillus subgen. Circumdati</taxon>
    </lineage>
</organism>
<dbReference type="EMBL" id="BCWF01000006">
    <property type="protein sequence ID" value="GAT19637.1"/>
    <property type="molecule type" value="Genomic_DNA"/>
</dbReference>
<feature type="compositionally biased region" description="Basic and acidic residues" evidence="1">
    <location>
        <begin position="59"/>
        <end position="80"/>
    </location>
</feature>
<evidence type="ECO:0000256" key="1">
    <source>
        <dbReference type="SAM" id="MobiDB-lite"/>
    </source>
</evidence>
<proteinExistence type="predicted"/>